<dbReference type="RefSeq" id="WP_008565871.1">
    <property type="nucleotide sequence ID" value="NZ_JH594506.1"/>
</dbReference>
<proteinExistence type="predicted"/>
<dbReference type="AlphaFoldDB" id="H1HNW3"/>
<dbReference type="OrthoDB" id="1098521at2"/>
<dbReference type="Proteomes" id="UP000003167">
    <property type="component" value="Unassembled WGS sequence"/>
</dbReference>
<organism evidence="1 2">
    <name type="scientific">Segatella maculosa OT 289</name>
    <dbReference type="NCBI Taxonomy" id="999422"/>
    <lineage>
        <taxon>Bacteria</taxon>
        <taxon>Pseudomonadati</taxon>
        <taxon>Bacteroidota</taxon>
        <taxon>Bacteroidia</taxon>
        <taxon>Bacteroidales</taxon>
        <taxon>Prevotellaceae</taxon>
        <taxon>Segatella</taxon>
    </lineage>
</organism>
<evidence type="ECO:0008006" key="3">
    <source>
        <dbReference type="Google" id="ProtNLM"/>
    </source>
</evidence>
<dbReference type="STRING" id="999422.HMPREF9944_01857"/>
<accession>H1HNW3</accession>
<dbReference type="PATRIC" id="fig|999422.3.peg.1951"/>
<name>H1HNW3_9BACT</name>
<evidence type="ECO:0000313" key="2">
    <source>
        <dbReference type="Proteomes" id="UP000003167"/>
    </source>
</evidence>
<dbReference type="EMBL" id="AGEK01000032">
    <property type="protein sequence ID" value="EHO68603.1"/>
    <property type="molecule type" value="Genomic_DNA"/>
</dbReference>
<protein>
    <recommendedName>
        <fullName evidence="3">Pyruvate ferredoxin oxidoreductase</fullName>
    </recommendedName>
</protein>
<comment type="caution">
    <text evidence="1">The sequence shown here is derived from an EMBL/GenBank/DDBJ whole genome shotgun (WGS) entry which is preliminary data.</text>
</comment>
<dbReference type="HOGENOM" id="CLU_133233_0_0_10"/>
<sequence length="160" mass="17775">MDYKYITQLLERYWECRTSLEEENILKAFFSQKDVPEELLRYKALFDYTLSEPKEEVLGDDFNEKIMSLINEPVPVKARIITLQQKLKPLFKAAAVVAIMLTLGNAAQVSMNDEAPQSPVSGLNATHKGRSVALGDSAAIDTMQHSSIDAVGTPATSILK</sequence>
<evidence type="ECO:0000313" key="1">
    <source>
        <dbReference type="EMBL" id="EHO68603.1"/>
    </source>
</evidence>
<reference evidence="1 2" key="1">
    <citation type="submission" date="2011-12" db="EMBL/GenBank/DDBJ databases">
        <title>The Genome Sequence of Prevotella maculosa OT 289.</title>
        <authorList>
            <consortium name="The Broad Institute Genome Sequencing Platform"/>
            <person name="Earl A."/>
            <person name="Ward D."/>
            <person name="Feldgarden M."/>
            <person name="Gevers D."/>
            <person name="Izard J."/>
            <person name="Blanton J.M."/>
            <person name="Mathney J."/>
            <person name="Tanner A.C."/>
            <person name="Dewhirst F.E."/>
            <person name="Young S.K."/>
            <person name="Zeng Q."/>
            <person name="Gargeya S."/>
            <person name="Fitzgerald M."/>
            <person name="Haas B."/>
            <person name="Abouelleil A."/>
            <person name="Alvarado L."/>
            <person name="Arachchi H.M."/>
            <person name="Berlin A."/>
            <person name="Chapman S.B."/>
            <person name="Gearin G."/>
            <person name="Goldberg J."/>
            <person name="Griggs A."/>
            <person name="Gujja S."/>
            <person name="Hansen M."/>
            <person name="Heiman D."/>
            <person name="Howarth C."/>
            <person name="Larimer J."/>
            <person name="Lui A."/>
            <person name="MacDonald P.J.P."/>
            <person name="McCowen C."/>
            <person name="Montmayeur A."/>
            <person name="Murphy C."/>
            <person name="Neiman D."/>
            <person name="Pearson M."/>
            <person name="Priest M."/>
            <person name="Roberts A."/>
            <person name="Saif S."/>
            <person name="Shea T."/>
            <person name="Sisk P."/>
            <person name="Stolte C."/>
            <person name="Sykes S."/>
            <person name="Wortman J."/>
            <person name="Nusbaum C."/>
            <person name="Birren B."/>
        </authorList>
    </citation>
    <scope>NUCLEOTIDE SEQUENCE [LARGE SCALE GENOMIC DNA]</scope>
    <source>
        <strain evidence="1 2">OT 289</strain>
    </source>
</reference>
<keyword evidence="2" id="KW-1185">Reference proteome</keyword>
<gene>
    <name evidence="1" type="ORF">HMPREF9944_01857</name>
</gene>